<dbReference type="EMBL" id="AP015041">
    <property type="protein sequence ID" value="BAT95045.1"/>
    <property type="molecule type" value="Genomic_DNA"/>
</dbReference>
<accession>A0A0S3SQB4</accession>
<sequence length="76" mass="8558">LEVRVGNHNFRGSHKHGQSSPSPKSLSPIRSTQFLFMCFGKSSQLYADYTHLTTHLVAYKYLITGAKSYSKGPKRL</sequence>
<protein>
    <submittedName>
        <fullName evidence="2">Uncharacterized protein</fullName>
    </submittedName>
</protein>
<proteinExistence type="predicted"/>
<feature type="non-terminal residue" evidence="2">
    <location>
        <position position="1"/>
    </location>
</feature>
<organism evidence="2 3">
    <name type="scientific">Vigna angularis var. angularis</name>
    <dbReference type="NCBI Taxonomy" id="157739"/>
    <lineage>
        <taxon>Eukaryota</taxon>
        <taxon>Viridiplantae</taxon>
        <taxon>Streptophyta</taxon>
        <taxon>Embryophyta</taxon>
        <taxon>Tracheophyta</taxon>
        <taxon>Spermatophyta</taxon>
        <taxon>Magnoliopsida</taxon>
        <taxon>eudicotyledons</taxon>
        <taxon>Gunneridae</taxon>
        <taxon>Pentapetalae</taxon>
        <taxon>rosids</taxon>
        <taxon>fabids</taxon>
        <taxon>Fabales</taxon>
        <taxon>Fabaceae</taxon>
        <taxon>Papilionoideae</taxon>
        <taxon>50 kb inversion clade</taxon>
        <taxon>NPAAA clade</taxon>
        <taxon>indigoferoid/millettioid clade</taxon>
        <taxon>Phaseoleae</taxon>
        <taxon>Vigna</taxon>
    </lineage>
</organism>
<dbReference type="Proteomes" id="UP000291084">
    <property type="component" value="Chromosome 8"/>
</dbReference>
<reference evidence="2 3" key="1">
    <citation type="journal article" date="2015" name="Sci. Rep.">
        <title>The power of single molecule real-time sequencing technology in the de novo assembly of a eukaryotic genome.</title>
        <authorList>
            <person name="Sakai H."/>
            <person name="Naito K."/>
            <person name="Ogiso-Tanaka E."/>
            <person name="Takahashi Y."/>
            <person name="Iseki K."/>
            <person name="Muto C."/>
            <person name="Satou K."/>
            <person name="Teruya K."/>
            <person name="Shiroma A."/>
            <person name="Shimoji M."/>
            <person name="Hirano T."/>
            <person name="Itoh T."/>
            <person name="Kaga A."/>
            <person name="Tomooka N."/>
        </authorList>
    </citation>
    <scope>NUCLEOTIDE SEQUENCE [LARGE SCALE GENOMIC DNA]</scope>
    <source>
        <strain evidence="3">cv. Shumari</strain>
    </source>
</reference>
<gene>
    <name evidence="2" type="primary">Vigan.08G170300</name>
    <name evidence="2" type="ORF">VIGAN_08170300</name>
</gene>
<feature type="region of interest" description="Disordered" evidence="1">
    <location>
        <begin position="1"/>
        <end position="26"/>
    </location>
</feature>
<dbReference type="AlphaFoldDB" id="A0A0S3SQB4"/>
<keyword evidence="3" id="KW-1185">Reference proteome</keyword>
<evidence type="ECO:0000313" key="2">
    <source>
        <dbReference type="EMBL" id="BAT95045.1"/>
    </source>
</evidence>
<evidence type="ECO:0000256" key="1">
    <source>
        <dbReference type="SAM" id="MobiDB-lite"/>
    </source>
</evidence>
<name>A0A0S3SQB4_PHAAN</name>
<evidence type="ECO:0000313" key="3">
    <source>
        <dbReference type="Proteomes" id="UP000291084"/>
    </source>
</evidence>